<proteinExistence type="predicted"/>
<sequence>MKTEQNSMIESAQQPLRDIAGDAIASQMAFGELLNADEKRYLLDHGVVRSAKAGDLICGQNQLDARVYILVIGAVEVSEGEGYDKVVLANLRRGAIFGEISALFKLPRISSVTAIRPSVMLELSGEVLETLINNRPLLQDAVLQHYRQRIIETALRSVSLFRHLPVSNLKILADNAVLSSFSKNTEIVREHDRGDSLYFIIVGTARVSRRINGEELNIALLRQAEYFGEWSVLTGGQRTATVTALSQVEVLEVDCQPFLRFIQDNPQVRDRLDLIAYNRHTQAMLSDEHLVPQHELDEIVEEIENIIDRESRF</sequence>
<dbReference type="PROSITE" id="PS50042">
    <property type="entry name" value="CNMP_BINDING_3"/>
    <property type="match status" value="2"/>
</dbReference>
<organism evidence="2">
    <name type="scientific">hydrothermal vent metagenome</name>
    <dbReference type="NCBI Taxonomy" id="652676"/>
    <lineage>
        <taxon>unclassified sequences</taxon>
        <taxon>metagenomes</taxon>
        <taxon>ecological metagenomes</taxon>
    </lineage>
</organism>
<dbReference type="EMBL" id="UOFZ01000058">
    <property type="protein sequence ID" value="VAX12647.1"/>
    <property type="molecule type" value="Genomic_DNA"/>
</dbReference>
<dbReference type="AlphaFoldDB" id="A0A3B1C6X3"/>
<protein>
    <recommendedName>
        <fullName evidence="1">Cyclic nucleotide-binding domain-containing protein</fullName>
    </recommendedName>
</protein>
<dbReference type="SUPFAM" id="SSF51206">
    <property type="entry name" value="cAMP-binding domain-like"/>
    <property type="match status" value="2"/>
</dbReference>
<feature type="domain" description="Cyclic nucleotide-binding" evidence="1">
    <location>
        <begin position="30"/>
        <end position="149"/>
    </location>
</feature>
<dbReference type="InterPro" id="IPR000595">
    <property type="entry name" value="cNMP-bd_dom"/>
</dbReference>
<accession>A0A3B1C6X3</accession>
<evidence type="ECO:0000313" key="2">
    <source>
        <dbReference type="EMBL" id="VAX12647.1"/>
    </source>
</evidence>
<gene>
    <name evidence="2" type="ORF">MNBD_GAMMA24-185</name>
</gene>
<dbReference type="Pfam" id="PF00027">
    <property type="entry name" value="cNMP_binding"/>
    <property type="match status" value="2"/>
</dbReference>
<dbReference type="Gene3D" id="2.60.120.10">
    <property type="entry name" value="Jelly Rolls"/>
    <property type="match status" value="2"/>
</dbReference>
<dbReference type="InterPro" id="IPR018488">
    <property type="entry name" value="cNMP-bd_CS"/>
</dbReference>
<dbReference type="PANTHER" id="PTHR23011:SF28">
    <property type="entry name" value="CYCLIC NUCLEOTIDE-BINDING DOMAIN CONTAINING PROTEIN"/>
    <property type="match status" value="1"/>
</dbReference>
<evidence type="ECO:0000259" key="1">
    <source>
        <dbReference type="PROSITE" id="PS50042"/>
    </source>
</evidence>
<reference evidence="2" key="1">
    <citation type="submission" date="2018-06" db="EMBL/GenBank/DDBJ databases">
        <authorList>
            <person name="Zhirakovskaya E."/>
        </authorList>
    </citation>
    <scope>NUCLEOTIDE SEQUENCE</scope>
</reference>
<dbReference type="SMART" id="SM00100">
    <property type="entry name" value="cNMP"/>
    <property type="match status" value="2"/>
</dbReference>
<name>A0A3B1C6X3_9ZZZZ</name>
<dbReference type="PANTHER" id="PTHR23011">
    <property type="entry name" value="CYCLIC NUCLEOTIDE-BINDING DOMAIN CONTAINING PROTEIN"/>
    <property type="match status" value="1"/>
</dbReference>
<dbReference type="CDD" id="cd00038">
    <property type="entry name" value="CAP_ED"/>
    <property type="match status" value="2"/>
</dbReference>
<dbReference type="InterPro" id="IPR014710">
    <property type="entry name" value="RmlC-like_jellyroll"/>
</dbReference>
<feature type="domain" description="Cyclic nucleotide-binding" evidence="1">
    <location>
        <begin position="160"/>
        <end position="272"/>
    </location>
</feature>
<dbReference type="InterPro" id="IPR018490">
    <property type="entry name" value="cNMP-bd_dom_sf"/>
</dbReference>
<dbReference type="PROSITE" id="PS00889">
    <property type="entry name" value="CNMP_BINDING_2"/>
    <property type="match status" value="1"/>
</dbReference>